<dbReference type="AlphaFoldDB" id="A0A1Z4V2S0"/>
<evidence type="ECO:0000313" key="3">
    <source>
        <dbReference type="Proteomes" id="UP000218702"/>
    </source>
</evidence>
<evidence type="ECO:0000313" key="2">
    <source>
        <dbReference type="EMBL" id="BAZ85820.1"/>
    </source>
</evidence>
<evidence type="ECO:0008006" key="4">
    <source>
        <dbReference type="Google" id="ProtNLM"/>
    </source>
</evidence>
<proteinExistence type="predicted"/>
<keyword evidence="1" id="KW-0175">Coiled coil</keyword>
<protein>
    <recommendedName>
        <fullName evidence="4">Histidine kinase</fullName>
    </recommendedName>
</protein>
<gene>
    <name evidence="2" type="ORF">NIES806_20240</name>
</gene>
<dbReference type="Proteomes" id="UP000218702">
    <property type="component" value="Chromosome"/>
</dbReference>
<reference evidence="2 3" key="1">
    <citation type="submission" date="2017-06" db="EMBL/GenBank/DDBJ databases">
        <title>Genome sequencing of cyanobaciteial culture collection at National Institute for Environmental Studies (NIES).</title>
        <authorList>
            <person name="Hirose Y."/>
            <person name="Shimura Y."/>
            <person name="Fujisawa T."/>
            <person name="Nakamura Y."/>
            <person name="Kawachi M."/>
        </authorList>
    </citation>
    <scope>NUCLEOTIDE SEQUENCE [LARGE SCALE GENOMIC DNA]</scope>
    <source>
        <strain evidence="2 3">NIES-806</strain>
    </source>
</reference>
<accession>A0A1Z4V2S0</accession>
<dbReference type="EMBL" id="AP018316">
    <property type="protein sequence ID" value="BAZ85820.1"/>
    <property type="molecule type" value="Genomic_DNA"/>
</dbReference>
<feature type="coiled-coil region" evidence="1">
    <location>
        <begin position="108"/>
        <end position="139"/>
    </location>
</feature>
<sequence length="272" mass="30427">MNANIVMRFVFDMTTNKNLKEQIQIDLRQAKETGQLKAERIREIVKSAVSQVGSEFQEGSHELRNLVNDAVSTVIDNLQEKGSEVKEGVVASIEGAMEAINLKKHSDIVKTQAEIKQLQAQLDREEEELQAEIEGILTKIVETSQDKSADTKIAIDSAIDSIKDSEEVGLLKKRYAQLQAQSAIIRANLSARYSGSDQEVQDYLNEAKQWCDKSHPKAESITAQVKESYSLLEKKLTDAGAVIAKKERQLKQTLRELLLATADLFKDKDIRA</sequence>
<dbReference type="KEGG" id="dcm:NIES806_20240"/>
<organism evidence="2 3">
    <name type="scientific">Dolichospermum compactum NIES-806</name>
    <dbReference type="NCBI Taxonomy" id="1973481"/>
    <lineage>
        <taxon>Bacteria</taxon>
        <taxon>Bacillati</taxon>
        <taxon>Cyanobacteriota</taxon>
        <taxon>Cyanophyceae</taxon>
        <taxon>Nostocales</taxon>
        <taxon>Aphanizomenonaceae</taxon>
        <taxon>Dolichospermum</taxon>
        <taxon>Dolichospermum compactum</taxon>
    </lineage>
</organism>
<evidence type="ECO:0000256" key="1">
    <source>
        <dbReference type="SAM" id="Coils"/>
    </source>
</evidence>
<name>A0A1Z4V2S0_9CYAN</name>
<keyword evidence="3" id="KW-1185">Reference proteome</keyword>